<feature type="domain" description="Tail sheath protein C-terminal" evidence="2">
    <location>
        <begin position="3"/>
        <end position="93"/>
    </location>
</feature>
<dbReference type="InterPro" id="IPR052042">
    <property type="entry name" value="Tail_sheath_structural"/>
</dbReference>
<protein>
    <recommendedName>
        <fullName evidence="2">Tail sheath protein C-terminal domain-containing protein</fullName>
    </recommendedName>
</protein>
<dbReference type="Proteomes" id="UP000315369">
    <property type="component" value="Unassembled WGS sequence"/>
</dbReference>
<dbReference type="EMBL" id="VIFM01000820">
    <property type="protein sequence ID" value="TQF08292.1"/>
    <property type="molecule type" value="Genomic_DNA"/>
</dbReference>
<keyword evidence="4" id="KW-1185">Reference proteome</keyword>
<reference evidence="3 4" key="1">
    <citation type="submission" date="2019-06" db="EMBL/GenBank/DDBJ databases">
        <authorList>
            <person name="Livingstone P."/>
            <person name="Whitworth D."/>
        </authorList>
    </citation>
    <scope>NUCLEOTIDE SEQUENCE [LARGE SCALE GENOMIC DNA]</scope>
    <source>
        <strain evidence="3 4">AM401</strain>
    </source>
</reference>
<dbReference type="InterPro" id="IPR020287">
    <property type="entry name" value="Tail_sheath_C"/>
</dbReference>
<evidence type="ECO:0000313" key="3">
    <source>
        <dbReference type="EMBL" id="TQF08292.1"/>
    </source>
</evidence>
<dbReference type="Pfam" id="PF17482">
    <property type="entry name" value="Phage_sheath_1C"/>
    <property type="match status" value="1"/>
</dbReference>
<dbReference type="PANTHER" id="PTHR35861">
    <property type="match status" value="1"/>
</dbReference>
<dbReference type="AlphaFoldDB" id="A0A540WH21"/>
<evidence type="ECO:0000256" key="1">
    <source>
        <dbReference type="ARBA" id="ARBA00008005"/>
    </source>
</evidence>
<comment type="similarity">
    <text evidence="1">Belongs to the myoviridae tail sheath protein family.</text>
</comment>
<sequence>AVSTAQVLADIVPEGLMWASDKPMHPQLAKDIVETIAARLRSLTKEGYLLGGSAWLDVSVNQTSELKSGRMVIDYDYTFVPPLEDLGLRQRITDFQLKEQAARLGLEQYTSLLADAQADLEAVARSIEQGGVRAAGLQAEIDR</sequence>
<evidence type="ECO:0000313" key="4">
    <source>
        <dbReference type="Proteomes" id="UP000315369"/>
    </source>
</evidence>
<feature type="non-terminal residue" evidence="3">
    <location>
        <position position="1"/>
    </location>
</feature>
<name>A0A540WH21_9BACT</name>
<comment type="caution">
    <text evidence="3">The sequence shown here is derived from an EMBL/GenBank/DDBJ whole genome shotgun (WGS) entry which is preliminary data.</text>
</comment>
<proteinExistence type="inferred from homology"/>
<feature type="non-terminal residue" evidence="3">
    <location>
        <position position="143"/>
    </location>
</feature>
<dbReference type="PANTHER" id="PTHR35861:SF1">
    <property type="entry name" value="PHAGE TAIL SHEATH PROTEIN"/>
    <property type="match status" value="1"/>
</dbReference>
<evidence type="ECO:0000259" key="2">
    <source>
        <dbReference type="Pfam" id="PF17482"/>
    </source>
</evidence>
<gene>
    <name evidence="3" type="ORF">FJV41_50720</name>
</gene>
<accession>A0A540WH21</accession>
<organism evidence="3 4">
    <name type="scientific">Myxococcus llanfairpwllgwyngyllgogerychwyrndrobwllllantysiliogogogochensis</name>
    <dbReference type="NCBI Taxonomy" id="2590453"/>
    <lineage>
        <taxon>Bacteria</taxon>
        <taxon>Pseudomonadati</taxon>
        <taxon>Myxococcota</taxon>
        <taxon>Myxococcia</taxon>
        <taxon>Myxococcales</taxon>
        <taxon>Cystobacterineae</taxon>
        <taxon>Myxococcaceae</taxon>
        <taxon>Myxococcus</taxon>
    </lineage>
</organism>